<protein>
    <submittedName>
        <fullName evidence="4">Porin family protein</fullName>
    </submittedName>
</protein>
<name>A0A443IZ01_9RHOB</name>
<dbReference type="OrthoDB" id="268975at2"/>
<dbReference type="Gene3D" id="2.40.160.20">
    <property type="match status" value="1"/>
</dbReference>
<reference evidence="6 7" key="2">
    <citation type="submission" date="2019-01" db="EMBL/GenBank/DDBJ databases">
        <authorList>
            <person name="Li Y."/>
        </authorList>
    </citation>
    <scope>NUCLEOTIDE SEQUENCE [LARGE SCALE GENOMIC DNA]</scope>
    <source>
        <strain evidence="4 7">2D-5</strain>
        <strain evidence="5 6">D19-10-3-21</strain>
    </source>
</reference>
<keyword evidence="7" id="KW-1185">Reference proteome</keyword>
<evidence type="ECO:0000313" key="4">
    <source>
        <dbReference type="EMBL" id="RWR13347.1"/>
    </source>
</evidence>
<keyword evidence="1 2" id="KW-0732">Signal</keyword>
<sequence>MKRILMAASSLVLVGGAAFAGGYDTPVVEAPVAPAPVVVPANANWDGFFAGLQLGYGKPDELLTTDGAFGGVNAGYIRDYGNFVLGGELAYNAANMDQGDAGKVKDFTDLKLIAGVPYGRWLPYGTLGASYVKADVDGEGKSDTLPVVGIGVKYQVSDQWSVGSELAYRKGNGFDGTGEDLNMTTLGANVAFRF</sequence>
<feature type="chain" id="PRO_5033430843" evidence="2">
    <location>
        <begin position="21"/>
        <end position="194"/>
    </location>
</feature>
<evidence type="ECO:0000256" key="2">
    <source>
        <dbReference type="SAM" id="SignalP"/>
    </source>
</evidence>
<evidence type="ECO:0000259" key="3">
    <source>
        <dbReference type="Pfam" id="PF13505"/>
    </source>
</evidence>
<accession>A0A443IZ01</accession>
<dbReference type="EMBL" id="SAUW01000005">
    <property type="protein sequence ID" value="RWR13347.1"/>
    <property type="molecule type" value="Genomic_DNA"/>
</dbReference>
<evidence type="ECO:0000313" key="7">
    <source>
        <dbReference type="Proteomes" id="UP000285710"/>
    </source>
</evidence>
<dbReference type="RefSeq" id="WP_128236862.1">
    <property type="nucleotide sequence ID" value="NZ_SAUW01000005.1"/>
</dbReference>
<dbReference type="InterPro" id="IPR027385">
    <property type="entry name" value="Beta-barrel_OMP"/>
</dbReference>
<evidence type="ECO:0000313" key="6">
    <source>
        <dbReference type="Proteomes" id="UP000285295"/>
    </source>
</evidence>
<feature type="domain" description="Outer membrane protein beta-barrel" evidence="3">
    <location>
        <begin position="39"/>
        <end position="194"/>
    </location>
</feature>
<feature type="signal peptide" evidence="2">
    <location>
        <begin position="1"/>
        <end position="20"/>
    </location>
</feature>
<dbReference type="EMBL" id="SAUX01000007">
    <property type="protein sequence ID" value="RWR30682.1"/>
    <property type="molecule type" value="Genomic_DNA"/>
</dbReference>
<dbReference type="SUPFAM" id="SSF56925">
    <property type="entry name" value="OMPA-like"/>
    <property type="match status" value="1"/>
</dbReference>
<organism evidence="4 7">
    <name type="scientific">Paenirhodobacter populi</name>
    <dbReference type="NCBI Taxonomy" id="2306993"/>
    <lineage>
        <taxon>Bacteria</taxon>
        <taxon>Pseudomonadati</taxon>
        <taxon>Pseudomonadota</taxon>
        <taxon>Alphaproteobacteria</taxon>
        <taxon>Rhodobacterales</taxon>
        <taxon>Rhodobacter group</taxon>
        <taxon>Paenirhodobacter</taxon>
    </lineage>
</organism>
<proteinExistence type="predicted"/>
<dbReference type="Proteomes" id="UP000285710">
    <property type="component" value="Unassembled WGS sequence"/>
</dbReference>
<accession>A0A443KDI4</accession>
<comment type="caution">
    <text evidence="4">The sequence shown here is derived from an EMBL/GenBank/DDBJ whole genome shotgun (WGS) entry which is preliminary data.</text>
</comment>
<dbReference type="AlphaFoldDB" id="A0A443IZ01"/>
<evidence type="ECO:0000256" key="1">
    <source>
        <dbReference type="ARBA" id="ARBA00022729"/>
    </source>
</evidence>
<evidence type="ECO:0000313" key="5">
    <source>
        <dbReference type="EMBL" id="RWR30682.1"/>
    </source>
</evidence>
<reference evidence="6 7" key="1">
    <citation type="submission" date="2019-01" db="EMBL/GenBank/DDBJ databases">
        <title>Sinorhodobacter populi sp. nov. isolated from the symptomatic bark tissue of Populus euramericana canker.</title>
        <authorList>
            <person name="Xu G."/>
        </authorList>
    </citation>
    <scope>NUCLEOTIDE SEQUENCE [LARGE SCALE GENOMIC DNA]</scope>
    <source>
        <strain evidence="4 7">2D-5</strain>
        <strain evidence="5 6">D19-10-3-21</strain>
    </source>
</reference>
<dbReference type="Pfam" id="PF13505">
    <property type="entry name" value="OMP_b-brl"/>
    <property type="match status" value="1"/>
</dbReference>
<dbReference type="InterPro" id="IPR011250">
    <property type="entry name" value="OMP/PagP_B-barrel"/>
</dbReference>
<dbReference type="Proteomes" id="UP000285295">
    <property type="component" value="Unassembled WGS sequence"/>
</dbReference>
<gene>
    <name evidence="5" type="ORF">D2T31_06800</name>
    <name evidence="4" type="ORF">D2T33_06455</name>
</gene>